<feature type="region of interest" description="Disordered" evidence="4">
    <location>
        <begin position="262"/>
        <end position="289"/>
    </location>
</feature>
<evidence type="ECO:0000313" key="7">
    <source>
        <dbReference type="WBParaSite" id="Smp_034300.1"/>
    </source>
</evidence>
<dbReference type="SUPFAM" id="SSF46785">
    <property type="entry name" value="Winged helix' DNA-binding domain"/>
    <property type="match status" value="1"/>
</dbReference>
<dbReference type="InterPro" id="IPR036390">
    <property type="entry name" value="WH_DNA-bd_sf"/>
</dbReference>
<feature type="compositionally biased region" description="Low complexity" evidence="4">
    <location>
        <begin position="262"/>
        <end position="287"/>
    </location>
</feature>
<dbReference type="STRING" id="6183.A0A3Q0KE96"/>
<keyword evidence="2 3" id="KW-0238">DNA-binding</keyword>
<comment type="subcellular location">
    <subcellularLocation>
        <location evidence="3">Nucleus</location>
    </subcellularLocation>
</comment>
<dbReference type="ExpressionAtlas" id="A0A3Q0KE96">
    <property type="expression patterns" value="baseline"/>
</dbReference>
<comment type="similarity">
    <text evidence="1 3">Belongs to the ETS family.</text>
</comment>
<dbReference type="PRINTS" id="PR00454">
    <property type="entry name" value="ETSDOMAIN"/>
</dbReference>
<evidence type="ECO:0000256" key="2">
    <source>
        <dbReference type="ARBA" id="ARBA00023125"/>
    </source>
</evidence>
<dbReference type="WBParaSite" id="Smp_034300.1">
    <property type="protein sequence ID" value="Smp_034300.1"/>
    <property type="gene ID" value="Smp_034300"/>
</dbReference>
<dbReference type="PANTHER" id="PTHR11849:SF302">
    <property type="entry name" value="ETS DOMAIN-CONTAINING PROTEIN-RELATED"/>
    <property type="match status" value="1"/>
</dbReference>
<dbReference type="Gene3D" id="1.10.10.10">
    <property type="entry name" value="Winged helix-like DNA-binding domain superfamily/Winged helix DNA-binding domain"/>
    <property type="match status" value="1"/>
</dbReference>
<dbReference type="InterPro" id="IPR046328">
    <property type="entry name" value="ETS_fam"/>
</dbReference>
<dbReference type="InterPro" id="IPR000418">
    <property type="entry name" value="Ets_dom"/>
</dbReference>
<organism evidence="6 7">
    <name type="scientific">Schistosoma mansoni</name>
    <name type="common">Blood fluke</name>
    <dbReference type="NCBI Taxonomy" id="6183"/>
    <lineage>
        <taxon>Eukaryota</taxon>
        <taxon>Metazoa</taxon>
        <taxon>Spiralia</taxon>
        <taxon>Lophotrochozoa</taxon>
        <taxon>Platyhelminthes</taxon>
        <taxon>Trematoda</taxon>
        <taxon>Digenea</taxon>
        <taxon>Strigeidida</taxon>
        <taxon>Schistosomatoidea</taxon>
        <taxon>Schistosomatidae</taxon>
        <taxon>Schistosoma</taxon>
    </lineage>
</organism>
<evidence type="ECO:0000256" key="3">
    <source>
        <dbReference type="RuleBase" id="RU004019"/>
    </source>
</evidence>
<evidence type="ECO:0000313" key="6">
    <source>
        <dbReference type="Proteomes" id="UP000008854"/>
    </source>
</evidence>
<reference evidence="7" key="2">
    <citation type="submission" date="2018-12" db="UniProtKB">
        <authorList>
            <consortium name="WormBaseParasite"/>
        </authorList>
    </citation>
    <scope>IDENTIFICATION</scope>
    <source>
        <strain evidence="7">Puerto Rican</strain>
    </source>
</reference>
<dbReference type="GO" id="GO:0005634">
    <property type="term" value="C:nucleus"/>
    <property type="evidence" value="ECO:0007669"/>
    <property type="project" value="UniProtKB-SubCell"/>
</dbReference>
<dbReference type="InParanoid" id="A0A3Q0KE96"/>
<name>A0A3Q0KE96_SCHMA</name>
<dbReference type="GO" id="GO:0030154">
    <property type="term" value="P:cell differentiation"/>
    <property type="evidence" value="ECO:0007669"/>
    <property type="project" value="TreeGrafter"/>
</dbReference>
<dbReference type="GO" id="GO:0000981">
    <property type="term" value="F:DNA-binding transcription factor activity, RNA polymerase II-specific"/>
    <property type="evidence" value="ECO:0007669"/>
    <property type="project" value="TreeGrafter"/>
</dbReference>
<keyword evidence="6" id="KW-1185">Reference proteome</keyword>
<dbReference type="Pfam" id="PF00178">
    <property type="entry name" value="Ets"/>
    <property type="match status" value="1"/>
</dbReference>
<proteinExistence type="inferred from homology"/>
<feature type="domain" description="ETS" evidence="5">
    <location>
        <begin position="637"/>
        <end position="719"/>
    </location>
</feature>
<evidence type="ECO:0000256" key="4">
    <source>
        <dbReference type="SAM" id="MobiDB-lite"/>
    </source>
</evidence>
<protein>
    <submittedName>
        <fullName evidence="7">ETS domain-containing protein</fullName>
    </submittedName>
</protein>
<dbReference type="InterPro" id="IPR036388">
    <property type="entry name" value="WH-like_DNA-bd_sf"/>
</dbReference>
<dbReference type="AlphaFoldDB" id="A0A3Q0KE96"/>
<evidence type="ECO:0000259" key="5">
    <source>
        <dbReference type="PROSITE" id="PS50061"/>
    </source>
</evidence>
<dbReference type="GO" id="GO:0043565">
    <property type="term" value="F:sequence-specific DNA binding"/>
    <property type="evidence" value="ECO:0007669"/>
    <property type="project" value="InterPro"/>
</dbReference>
<keyword evidence="3" id="KW-0539">Nucleus</keyword>
<sequence length="723" mass="81300">MEMSSWSSDFKEQSRLCDDLDCDMDYLLSGRYERLASANTTVHCNSVQSSFALPKSKNSSFCSPNQIYPINSIFPCRQVITCSCRCCDPFSDNLSYMTSRGINQVHDKNIDFPSIIMNDNDVDVGNGDDEQPKLNLTDPLMTDIAAGELDDSPNSCHEYDTLLMLPSSSSSSTSSIGYINNHCNSMCSSPTEIDFFNSSASSYANNCSNNNSNNNTNSINNCYSTISPIECSSSSSNSSCCSFKSQQCYNCINSIQVKNHLNNNNDNVSSKSPNNSPTTTNTAISNSDSRTTTITNSFDTIATDSTVIVSTSNPFAKLFTSSNSSLIYHQTQPRISSLSMKTNKPVWQMKFTRKQYVHNRTIVNSSSSIASLTRSRQLHHHHNNHCHQQQLHHYYHHQSRRRFSSLSKKSFPVNNNHIDQIYKSHPISLHYDYTPSNSDVVQQLPSNQAVTSRQGQTVQYPIHDLLSTYTFQLSPSISNNQREKLFYNDNTIDNNNSNNNAEGTVNILESKENSLMYTPVPIKKEHNESLSIRPSSSSSFPITPTVPSVSTTDSVTCKSQSKTNSIHHSINISNPVHKRLHLLQFISKLLQYSSDSSTSSSLTNSTNSSSMSSSSTSTFISSLFPTTSTSSFCLINQQPDEFILHLFNPNSQYLNCVQWIDKQARIFQIRNPQKLSQLWGYYRKNVNMTFESVSRSLRLYYVSGKLERIRGQRNQYRFLDINA</sequence>
<dbReference type="Proteomes" id="UP000008854">
    <property type="component" value="Unassembled WGS sequence"/>
</dbReference>
<dbReference type="PROSITE" id="PS50061">
    <property type="entry name" value="ETS_DOMAIN_3"/>
    <property type="match status" value="1"/>
</dbReference>
<accession>A0A3Q0KE96</accession>
<dbReference type="SMART" id="SM00413">
    <property type="entry name" value="ETS"/>
    <property type="match status" value="1"/>
</dbReference>
<dbReference type="PANTHER" id="PTHR11849">
    <property type="entry name" value="ETS"/>
    <property type="match status" value="1"/>
</dbReference>
<evidence type="ECO:0000256" key="1">
    <source>
        <dbReference type="ARBA" id="ARBA00005562"/>
    </source>
</evidence>
<reference evidence="6" key="1">
    <citation type="journal article" date="2012" name="PLoS Negl. Trop. Dis.">
        <title>A systematically improved high quality genome and transcriptome of the human blood fluke Schistosoma mansoni.</title>
        <authorList>
            <person name="Protasio A.V."/>
            <person name="Tsai I.J."/>
            <person name="Babbage A."/>
            <person name="Nichol S."/>
            <person name="Hunt M."/>
            <person name="Aslett M.A."/>
            <person name="De Silva N."/>
            <person name="Velarde G.S."/>
            <person name="Anderson T.J."/>
            <person name="Clark R.C."/>
            <person name="Davidson C."/>
            <person name="Dillon G.P."/>
            <person name="Holroyd N.E."/>
            <person name="LoVerde P.T."/>
            <person name="Lloyd C."/>
            <person name="McQuillan J."/>
            <person name="Oliveira G."/>
            <person name="Otto T.D."/>
            <person name="Parker-Manuel S.J."/>
            <person name="Quail M.A."/>
            <person name="Wilson R.A."/>
            <person name="Zerlotini A."/>
            <person name="Dunne D.W."/>
            <person name="Berriman M."/>
        </authorList>
    </citation>
    <scope>NUCLEOTIDE SEQUENCE [LARGE SCALE GENOMIC DNA]</scope>
    <source>
        <strain evidence="6">Puerto Rican</strain>
    </source>
</reference>